<evidence type="ECO:0000313" key="2">
    <source>
        <dbReference type="Proteomes" id="UP000193200"/>
    </source>
</evidence>
<dbReference type="EMBL" id="FWFR01000001">
    <property type="protein sequence ID" value="SLN40527.1"/>
    <property type="molecule type" value="Genomic_DNA"/>
</dbReference>
<dbReference type="SFLD" id="SFLDS00003">
    <property type="entry name" value="Haloacid_Dehalogenase"/>
    <property type="match status" value="1"/>
</dbReference>
<dbReference type="GO" id="GO:0008967">
    <property type="term" value="F:phosphoglycolate phosphatase activity"/>
    <property type="evidence" value="ECO:0007669"/>
    <property type="project" value="TreeGrafter"/>
</dbReference>
<dbReference type="Gene3D" id="3.40.50.1000">
    <property type="entry name" value="HAD superfamily/HAD-like"/>
    <property type="match status" value="1"/>
</dbReference>
<dbReference type="Pfam" id="PF13419">
    <property type="entry name" value="HAD_2"/>
    <property type="match status" value="1"/>
</dbReference>
<evidence type="ECO:0000313" key="1">
    <source>
        <dbReference type="EMBL" id="SLN40527.1"/>
    </source>
</evidence>
<keyword evidence="2" id="KW-1185">Reference proteome</keyword>
<dbReference type="GO" id="GO:0005829">
    <property type="term" value="C:cytosol"/>
    <property type="evidence" value="ECO:0007669"/>
    <property type="project" value="TreeGrafter"/>
</dbReference>
<protein>
    <submittedName>
        <fullName evidence="1">Pyrophosphatase PpaX</fullName>
        <ecNumber evidence="1">3.6.1.1</ecNumber>
    </submittedName>
</protein>
<dbReference type="GO" id="GO:0006281">
    <property type="term" value="P:DNA repair"/>
    <property type="evidence" value="ECO:0007669"/>
    <property type="project" value="TreeGrafter"/>
</dbReference>
<dbReference type="Gene3D" id="1.10.150.240">
    <property type="entry name" value="Putative phosphatase, domain 2"/>
    <property type="match status" value="1"/>
</dbReference>
<organism evidence="1 2">
    <name type="scientific">Oceanibacterium hippocampi</name>
    <dbReference type="NCBI Taxonomy" id="745714"/>
    <lineage>
        <taxon>Bacteria</taxon>
        <taxon>Pseudomonadati</taxon>
        <taxon>Pseudomonadota</taxon>
        <taxon>Alphaproteobacteria</taxon>
        <taxon>Sneathiellales</taxon>
        <taxon>Sneathiellaceae</taxon>
        <taxon>Oceanibacterium</taxon>
    </lineage>
</organism>
<dbReference type="EC" id="3.6.1.1" evidence="1"/>
<reference evidence="1 2" key="1">
    <citation type="submission" date="2017-03" db="EMBL/GenBank/DDBJ databases">
        <authorList>
            <person name="Afonso C.L."/>
            <person name="Miller P.J."/>
            <person name="Scott M.A."/>
            <person name="Spackman E."/>
            <person name="Goraichik I."/>
            <person name="Dimitrov K.M."/>
            <person name="Suarez D.L."/>
            <person name="Swayne D.E."/>
        </authorList>
    </citation>
    <scope>NUCLEOTIDE SEQUENCE [LARGE SCALE GENOMIC DNA]</scope>
    <source>
        <strain evidence="1 2">CECT 7691</strain>
    </source>
</reference>
<dbReference type="InterPro" id="IPR006439">
    <property type="entry name" value="HAD-SF_hydro_IA"/>
</dbReference>
<dbReference type="OrthoDB" id="9793014at2"/>
<dbReference type="InterPro" id="IPR023198">
    <property type="entry name" value="PGP-like_dom2"/>
</dbReference>
<accession>A0A1Y5SLN2</accession>
<dbReference type="SFLD" id="SFLDG01135">
    <property type="entry name" value="C1.5.6:_HAD__Beta-PGM__Phospha"/>
    <property type="match status" value="1"/>
</dbReference>
<name>A0A1Y5SLN2_9PROT</name>
<keyword evidence="1" id="KW-0378">Hydrolase</keyword>
<dbReference type="InterPro" id="IPR041492">
    <property type="entry name" value="HAD_2"/>
</dbReference>
<dbReference type="NCBIfam" id="TIGR01549">
    <property type="entry name" value="HAD-SF-IA-v1"/>
    <property type="match status" value="1"/>
</dbReference>
<dbReference type="InParanoid" id="A0A1Y5SLN2"/>
<dbReference type="Proteomes" id="UP000193200">
    <property type="component" value="Unassembled WGS sequence"/>
</dbReference>
<dbReference type="InterPro" id="IPR023214">
    <property type="entry name" value="HAD_sf"/>
</dbReference>
<dbReference type="InterPro" id="IPR036412">
    <property type="entry name" value="HAD-like_sf"/>
</dbReference>
<gene>
    <name evidence="1" type="primary">ppaX</name>
    <name evidence="1" type="ORF">OCH7691_01715</name>
</gene>
<dbReference type="NCBIfam" id="TIGR01509">
    <property type="entry name" value="HAD-SF-IA-v3"/>
    <property type="match status" value="1"/>
</dbReference>
<dbReference type="AlphaFoldDB" id="A0A1Y5SLN2"/>
<dbReference type="SFLD" id="SFLDG01129">
    <property type="entry name" value="C1.5:_HAD__Beta-PGM__Phosphata"/>
    <property type="match status" value="1"/>
</dbReference>
<dbReference type="InterPro" id="IPR050155">
    <property type="entry name" value="HAD-like_hydrolase_sf"/>
</dbReference>
<dbReference type="PANTHER" id="PTHR43434">
    <property type="entry name" value="PHOSPHOGLYCOLATE PHOSPHATASE"/>
    <property type="match status" value="1"/>
</dbReference>
<sequence length="225" mass="23376">MNGPIRFVVFDCDGTLVDSQHGIVACMTLAFNDIGKGAPDAAAIRGIVGLSLDHAVAELAPSLSLAEQGAVVAGYKAAFRRSRETGSHGEALYPGAREAIEALEEAGYLLGVATGKSMRGLKAVLDQHGLARAFVTLQTADNAPSKPHPAMLRQAMQEAGAEAAETLMIGDTSFDMAMAVAAGAHPLGVAWGYHPVEALRQTGASDVLGHFDELMPWLAGREVAA</sequence>
<dbReference type="PANTHER" id="PTHR43434:SF24">
    <property type="entry name" value="HYDROLASE-RELATED"/>
    <property type="match status" value="1"/>
</dbReference>
<dbReference type="SUPFAM" id="SSF56784">
    <property type="entry name" value="HAD-like"/>
    <property type="match status" value="1"/>
</dbReference>
<dbReference type="GO" id="GO:0004427">
    <property type="term" value="F:inorganic diphosphate phosphatase activity"/>
    <property type="evidence" value="ECO:0007669"/>
    <property type="project" value="UniProtKB-EC"/>
</dbReference>
<proteinExistence type="predicted"/>
<dbReference type="RefSeq" id="WP_085882918.1">
    <property type="nucleotide sequence ID" value="NZ_FWFR01000001.1"/>
</dbReference>